<dbReference type="InterPro" id="IPR008979">
    <property type="entry name" value="Galactose-bd-like_sf"/>
</dbReference>
<protein>
    <submittedName>
        <fullName evidence="3">PEPxxWA-CTERM sorting domain-containing protein</fullName>
    </submittedName>
</protein>
<dbReference type="Pfam" id="PF07589">
    <property type="entry name" value="PEP-CTERM"/>
    <property type="match status" value="1"/>
</dbReference>
<feature type="domain" description="Ice-binding protein C-terminal" evidence="2">
    <location>
        <begin position="185"/>
        <end position="209"/>
    </location>
</feature>
<dbReference type="NCBIfam" id="NF035944">
    <property type="entry name" value="PEPxxWA-CTERM"/>
    <property type="match status" value="1"/>
</dbReference>
<evidence type="ECO:0000259" key="2">
    <source>
        <dbReference type="Pfam" id="PF07589"/>
    </source>
</evidence>
<reference evidence="3 4" key="1">
    <citation type="submission" date="2019-12" db="EMBL/GenBank/DDBJ databases">
        <title>Novel species isolated from a subtropical stream in China.</title>
        <authorList>
            <person name="Lu H."/>
        </authorList>
    </citation>
    <scope>NUCLEOTIDE SEQUENCE [LARGE SCALE GENOMIC DNA]</scope>
    <source>
        <strain evidence="3 4">CY13W</strain>
    </source>
</reference>
<dbReference type="RefSeq" id="WP_161038977.1">
    <property type="nucleotide sequence ID" value="NZ_WWCM01000005.1"/>
</dbReference>
<organism evidence="3 4">
    <name type="scientific">Duganella qianjiadongensis</name>
    <dbReference type="NCBI Taxonomy" id="2692176"/>
    <lineage>
        <taxon>Bacteria</taxon>
        <taxon>Pseudomonadati</taxon>
        <taxon>Pseudomonadota</taxon>
        <taxon>Betaproteobacteria</taxon>
        <taxon>Burkholderiales</taxon>
        <taxon>Oxalobacteraceae</taxon>
        <taxon>Telluria group</taxon>
        <taxon>Duganella</taxon>
    </lineage>
</organism>
<name>A0ABW9VJ03_9BURK</name>
<keyword evidence="4" id="KW-1185">Reference proteome</keyword>
<comment type="caution">
    <text evidence="3">The sequence shown here is derived from an EMBL/GenBank/DDBJ whole genome shotgun (WGS) entry which is preliminary data.</text>
</comment>
<dbReference type="NCBIfam" id="TIGR02595">
    <property type="entry name" value="PEP_CTERM"/>
    <property type="match status" value="1"/>
</dbReference>
<accession>A0ABW9VJ03</accession>
<proteinExistence type="predicted"/>
<dbReference type="InterPro" id="IPR013424">
    <property type="entry name" value="Ice-binding_C"/>
</dbReference>
<dbReference type="Gene3D" id="2.60.120.260">
    <property type="entry name" value="Galactose-binding domain-like"/>
    <property type="match status" value="1"/>
</dbReference>
<feature type="signal peptide" evidence="1">
    <location>
        <begin position="1"/>
        <end position="20"/>
    </location>
</feature>
<keyword evidence="1" id="KW-0732">Signal</keyword>
<evidence type="ECO:0000313" key="3">
    <source>
        <dbReference type="EMBL" id="MYM39606.1"/>
    </source>
</evidence>
<feature type="chain" id="PRO_5046284550" evidence="1">
    <location>
        <begin position="21"/>
        <end position="213"/>
    </location>
</feature>
<evidence type="ECO:0000313" key="4">
    <source>
        <dbReference type="Proteomes" id="UP000478090"/>
    </source>
</evidence>
<evidence type="ECO:0000256" key="1">
    <source>
        <dbReference type="SAM" id="SignalP"/>
    </source>
</evidence>
<dbReference type="SUPFAM" id="SSF49785">
    <property type="entry name" value="Galactose-binding domain-like"/>
    <property type="match status" value="1"/>
</dbReference>
<sequence length="213" mass="22026">MQRTIIAALIAAAAFTSAHAASINGLVNTGVGASGTADTHYSLSNENKVSVPVVTFDNVWPISPWLANSTDSKWITPTANQAQSFDPSANGTYTYSLSFNLTGYDAHTAALAGRFAADNTAVVLLNGTQIGSSNGFTSWSSFATSAGNGFVAGNNTLQFVVTNWGQATGNPTGLRVEFTGSNVAAVPEPETYAMMLAGLGLVGLVARRRKQAA</sequence>
<dbReference type="EMBL" id="WWCM01000005">
    <property type="protein sequence ID" value="MYM39606.1"/>
    <property type="molecule type" value="Genomic_DNA"/>
</dbReference>
<dbReference type="Proteomes" id="UP000478090">
    <property type="component" value="Unassembled WGS sequence"/>
</dbReference>
<gene>
    <name evidence="3" type="ORF">GTP27_09720</name>
</gene>